<dbReference type="Proteomes" id="UP001055185">
    <property type="component" value="Unassembled WGS sequence"/>
</dbReference>
<protein>
    <submittedName>
        <fullName evidence="1">Uncharacterized protein</fullName>
    </submittedName>
</protein>
<name>A0AA37IZK1_9FIRM</name>
<proteinExistence type="predicted"/>
<dbReference type="EMBL" id="BQKV01000066">
    <property type="protein sequence ID" value="GJN65167.1"/>
    <property type="molecule type" value="Genomic_DNA"/>
</dbReference>
<reference evidence="1" key="1">
    <citation type="journal article" date="2022" name="Int. J. Syst. Evol. Microbiol.">
        <title>Genome-based, phenotypic and chemotaxonomic classification of Faecalibacterium strains: proposal of three novel species Faecalibacterium duncaniae sp. nov., Faecalibacterium hattorii sp. nov. and Faecalibacterium gallinarum sp. nov. .</title>
        <authorList>
            <person name="Sakamoto M."/>
            <person name="Sakurai N."/>
            <person name="Tanno H."/>
            <person name="Iino T."/>
            <person name="Ohkuma M."/>
            <person name="Endo A."/>
        </authorList>
    </citation>
    <scope>NUCLEOTIDE SEQUENCE</scope>
    <source>
        <strain evidence="1">JCM 17207</strain>
    </source>
</reference>
<dbReference type="RefSeq" id="WP_238317417.1">
    <property type="nucleotide sequence ID" value="NZ_BQKV01000066.1"/>
</dbReference>
<evidence type="ECO:0000313" key="2">
    <source>
        <dbReference type="Proteomes" id="UP001055185"/>
    </source>
</evidence>
<keyword evidence="2" id="KW-1185">Reference proteome</keyword>
<dbReference type="AlphaFoldDB" id="A0AA37IZK1"/>
<organism evidence="1 2">
    <name type="scientific">Faecalibacterium gallinarum</name>
    <dbReference type="NCBI Taxonomy" id="2903556"/>
    <lineage>
        <taxon>Bacteria</taxon>
        <taxon>Bacillati</taxon>
        <taxon>Bacillota</taxon>
        <taxon>Clostridia</taxon>
        <taxon>Eubacteriales</taxon>
        <taxon>Oscillospiraceae</taxon>
        <taxon>Faecalibacterium</taxon>
    </lineage>
</organism>
<gene>
    <name evidence="1" type="ORF">JCM17207_17920</name>
</gene>
<accession>A0AA37IZK1</accession>
<comment type="caution">
    <text evidence="1">The sequence shown here is derived from an EMBL/GenBank/DDBJ whole genome shotgun (WGS) entry which is preliminary data.</text>
</comment>
<sequence length="394" mass="42417">MKLLIESAICDLRKAQEETLAAYDNITIQSALLITNPRARALLAKYPFTLQCAQTLDLEDDIQLNTINGQTTLTGQNTPNGKQYLIINGSLTVTPDAGDALRQYMGITLNGAAYCPTSLATVLASKSTINGKLYSYPDHAVVLKSTTVLDRNFLYRAQSRLYWAAKQFIAVDEKLDGGALAATGARFTSPSAILSEGLAKDLAPLFDEATQLEIVPDGTQVIQDDLELNDASLGRYGEDLYIAGDLTLADDCEEGLNSLEYLHVEGDVILPGDLADALYDIPDFACGGEVILLDGHPISCKSRVKVDEALLDLYPDGVSLLNCALVEIDPALEPSEILEQLYLSNCALVRCTAAQQGAVQAAGGAARIQLTDQATEEEAPDEDTQIFECAQYVL</sequence>
<evidence type="ECO:0000313" key="1">
    <source>
        <dbReference type="EMBL" id="GJN65167.1"/>
    </source>
</evidence>